<dbReference type="GO" id="GO:0000266">
    <property type="term" value="P:mitochondrial fission"/>
    <property type="evidence" value="ECO:0007669"/>
    <property type="project" value="TreeGrafter"/>
</dbReference>
<dbReference type="Gene3D" id="3.40.50.300">
    <property type="entry name" value="P-loop containing nucleotide triphosphate hydrolases"/>
    <property type="match status" value="1"/>
</dbReference>
<dbReference type="Pfam" id="PF00350">
    <property type="entry name" value="Dynamin_N"/>
    <property type="match status" value="1"/>
</dbReference>
<dbReference type="InterPro" id="IPR045063">
    <property type="entry name" value="Dynamin_N"/>
</dbReference>
<name>A0A2G9T532_TELCI</name>
<evidence type="ECO:0000259" key="1">
    <source>
        <dbReference type="PROSITE" id="PS51718"/>
    </source>
</evidence>
<organism evidence="2 3">
    <name type="scientific">Teladorsagia circumcincta</name>
    <name type="common">Brown stomach worm</name>
    <name type="synonym">Ostertagia circumcincta</name>
    <dbReference type="NCBI Taxonomy" id="45464"/>
    <lineage>
        <taxon>Eukaryota</taxon>
        <taxon>Metazoa</taxon>
        <taxon>Ecdysozoa</taxon>
        <taxon>Nematoda</taxon>
        <taxon>Chromadorea</taxon>
        <taxon>Rhabditida</taxon>
        <taxon>Rhabditina</taxon>
        <taxon>Rhabditomorpha</taxon>
        <taxon>Strongyloidea</taxon>
        <taxon>Trichostrongylidae</taxon>
        <taxon>Teladorsagia</taxon>
    </lineage>
</organism>
<accession>A0A2G9T532</accession>
<dbReference type="GO" id="GO:0003924">
    <property type="term" value="F:GTPase activity"/>
    <property type="evidence" value="ECO:0007669"/>
    <property type="project" value="TreeGrafter"/>
</dbReference>
<keyword evidence="3" id="KW-1185">Reference proteome</keyword>
<dbReference type="GO" id="GO:0005874">
    <property type="term" value="C:microtubule"/>
    <property type="evidence" value="ECO:0007669"/>
    <property type="project" value="TreeGrafter"/>
</dbReference>
<dbReference type="InterPro" id="IPR030381">
    <property type="entry name" value="G_DYNAMIN_dom"/>
</dbReference>
<dbReference type="GO" id="GO:0016559">
    <property type="term" value="P:peroxisome fission"/>
    <property type="evidence" value="ECO:0007669"/>
    <property type="project" value="TreeGrafter"/>
</dbReference>
<dbReference type="InterPro" id="IPR027417">
    <property type="entry name" value="P-loop_NTPase"/>
</dbReference>
<dbReference type="OrthoDB" id="5061070at2759"/>
<dbReference type="PRINTS" id="PR00195">
    <property type="entry name" value="DYNAMIN"/>
</dbReference>
<dbReference type="GO" id="GO:0008017">
    <property type="term" value="F:microtubule binding"/>
    <property type="evidence" value="ECO:0007669"/>
    <property type="project" value="TreeGrafter"/>
</dbReference>
<gene>
    <name evidence="2" type="ORF">TELCIR_25632</name>
</gene>
<protein>
    <recommendedName>
        <fullName evidence="1">Dynamin-type G domain-containing protein</fullName>
    </recommendedName>
</protein>
<dbReference type="EMBL" id="KZ420572">
    <property type="protein sequence ID" value="PIO53051.1"/>
    <property type="molecule type" value="Genomic_DNA"/>
</dbReference>
<dbReference type="GO" id="GO:0006897">
    <property type="term" value="P:endocytosis"/>
    <property type="evidence" value="ECO:0007669"/>
    <property type="project" value="TreeGrafter"/>
</dbReference>
<feature type="non-terminal residue" evidence="2">
    <location>
        <position position="81"/>
    </location>
</feature>
<dbReference type="InterPro" id="IPR022812">
    <property type="entry name" value="Dynamin"/>
</dbReference>
<evidence type="ECO:0000313" key="2">
    <source>
        <dbReference type="EMBL" id="PIO53051.1"/>
    </source>
</evidence>
<dbReference type="AlphaFoldDB" id="A0A2G9T532"/>
<dbReference type="GO" id="GO:0005525">
    <property type="term" value="F:GTP binding"/>
    <property type="evidence" value="ECO:0007669"/>
    <property type="project" value="InterPro"/>
</dbReference>
<dbReference type="GO" id="GO:0048312">
    <property type="term" value="P:intracellular distribution of mitochondria"/>
    <property type="evidence" value="ECO:0007669"/>
    <property type="project" value="TreeGrafter"/>
</dbReference>
<dbReference type="PROSITE" id="PS51718">
    <property type="entry name" value="G_DYNAMIN_2"/>
    <property type="match status" value="1"/>
</dbReference>
<sequence>MLVTYISNPSSIILAVTPANQDFATSEPIKMAREVDPEGQRTLAVLTKLDLMDQGTDAMDVLMGKVVPVKLGIIGVVNRSQ</sequence>
<proteinExistence type="predicted"/>
<dbReference type="SUPFAM" id="SSF52540">
    <property type="entry name" value="P-loop containing nucleoside triphosphate hydrolases"/>
    <property type="match status" value="1"/>
</dbReference>
<feature type="domain" description="Dynamin-type G" evidence="1">
    <location>
        <begin position="1"/>
        <end position="81"/>
    </location>
</feature>
<dbReference type="GO" id="GO:0005739">
    <property type="term" value="C:mitochondrion"/>
    <property type="evidence" value="ECO:0007669"/>
    <property type="project" value="TreeGrafter"/>
</dbReference>
<dbReference type="GO" id="GO:0016020">
    <property type="term" value="C:membrane"/>
    <property type="evidence" value="ECO:0007669"/>
    <property type="project" value="TreeGrafter"/>
</dbReference>
<dbReference type="PANTHER" id="PTHR11566">
    <property type="entry name" value="DYNAMIN"/>
    <property type="match status" value="1"/>
</dbReference>
<evidence type="ECO:0000313" key="3">
    <source>
        <dbReference type="Proteomes" id="UP000230423"/>
    </source>
</evidence>
<dbReference type="Proteomes" id="UP000230423">
    <property type="component" value="Unassembled WGS sequence"/>
</dbReference>
<reference evidence="2 3" key="1">
    <citation type="submission" date="2015-09" db="EMBL/GenBank/DDBJ databases">
        <title>Draft genome of the parasitic nematode Teladorsagia circumcincta isolate WARC Sus (inbred).</title>
        <authorList>
            <person name="Mitreva M."/>
        </authorList>
    </citation>
    <scope>NUCLEOTIDE SEQUENCE [LARGE SCALE GENOMIC DNA]</scope>
    <source>
        <strain evidence="2 3">S</strain>
    </source>
</reference>
<dbReference type="PANTHER" id="PTHR11566:SF21">
    <property type="entry name" value="DYNAMIN RELATED PROTEIN 1, ISOFORM A"/>
    <property type="match status" value="1"/>
</dbReference>